<accession>W9SAA6</accession>
<feature type="coiled-coil region" evidence="1">
    <location>
        <begin position="45"/>
        <end position="100"/>
    </location>
</feature>
<evidence type="ECO:0000313" key="3">
    <source>
        <dbReference type="Proteomes" id="UP000030645"/>
    </source>
</evidence>
<evidence type="ECO:0000313" key="2">
    <source>
        <dbReference type="EMBL" id="EXC32996.1"/>
    </source>
</evidence>
<dbReference type="eggNOG" id="ENOG502S0FF">
    <property type="taxonomic scope" value="Eukaryota"/>
</dbReference>
<dbReference type="PANTHER" id="PTHR37707:SF1">
    <property type="entry name" value="MATERNAL EFFECT EMBRYO ARREST 9"/>
    <property type="match status" value="1"/>
</dbReference>
<organism evidence="2 3">
    <name type="scientific">Morus notabilis</name>
    <dbReference type="NCBI Taxonomy" id="981085"/>
    <lineage>
        <taxon>Eukaryota</taxon>
        <taxon>Viridiplantae</taxon>
        <taxon>Streptophyta</taxon>
        <taxon>Embryophyta</taxon>
        <taxon>Tracheophyta</taxon>
        <taxon>Spermatophyta</taxon>
        <taxon>Magnoliopsida</taxon>
        <taxon>eudicotyledons</taxon>
        <taxon>Gunneridae</taxon>
        <taxon>Pentapetalae</taxon>
        <taxon>rosids</taxon>
        <taxon>fabids</taxon>
        <taxon>Rosales</taxon>
        <taxon>Moraceae</taxon>
        <taxon>Moreae</taxon>
        <taxon>Morus</taxon>
    </lineage>
</organism>
<dbReference type="KEGG" id="mnt:21397899"/>
<evidence type="ECO:0008006" key="4">
    <source>
        <dbReference type="Google" id="ProtNLM"/>
    </source>
</evidence>
<gene>
    <name evidence="2" type="ORF">L484_014776</name>
</gene>
<reference evidence="3" key="1">
    <citation type="submission" date="2013-01" db="EMBL/GenBank/DDBJ databases">
        <title>Draft Genome Sequence of a Mulberry Tree, Morus notabilis C.K. Schneid.</title>
        <authorList>
            <person name="He N."/>
            <person name="Zhao S."/>
        </authorList>
    </citation>
    <scope>NUCLEOTIDE SEQUENCE</scope>
</reference>
<dbReference type="OrthoDB" id="992831at2759"/>
<keyword evidence="1" id="KW-0175">Coiled coil</keyword>
<name>W9SAA6_9ROSA</name>
<sequence>MESLFSQFTLLSSQALSDKNFDPFAIEDLMKLFEVEAYKSWAAMELHLQQEAEDAEFGLQEAEDELNSAMEAAMEEFRLFEEEMERMEKAELNSLEATAESERRMGKLMEKAATVASKRYIEAAMNSAAAAMRSAWKGISSNRVHPS</sequence>
<dbReference type="EMBL" id="KE346317">
    <property type="protein sequence ID" value="EXC32996.1"/>
    <property type="molecule type" value="Genomic_DNA"/>
</dbReference>
<proteinExistence type="predicted"/>
<evidence type="ECO:0000256" key="1">
    <source>
        <dbReference type="SAM" id="Coils"/>
    </source>
</evidence>
<dbReference type="STRING" id="981085.W9SAA6"/>
<keyword evidence="3" id="KW-1185">Reference proteome</keyword>
<protein>
    <recommendedName>
        <fullName evidence="4">Maternal effect embryo arrest 9</fullName>
    </recommendedName>
</protein>
<dbReference type="PANTHER" id="PTHR37707">
    <property type="entry name" value="MATERNAL EFFECT EMBRYO ARREST 9"/>
    <property type="match status" value="1"/>
</dbReference>
<dbReference type="Proteomes" id="UP000030645">
    <property type="component" value="Unassembled WGS sequence"/>
</dbReference>
<dbReference type="AlphaFoldDB" id="W9SAA6"/>